<proteinExistence type="predicted"/>
<evidence type="ECO:0000313" key="2">
    <source>
        <dbReference type="EMBL" id="TWT81453.1"/>
    </source>
</evidence>
<sequence length="62" mass="6954">MKKRNRTTGQAPTRSKRKGLNKNRKGDRIGIGYFYSDVSDDLISLLGVQFVLSGLNDFFVSS</sequence>
<name>A0A5C5Z4I0_9BACT</name>
<protein>
    <submittedName>
        <fullName evidence="2">Uncharacterized protein</fullName>
    </submittedName>
</protein>
<accession>A0A5C5Z4I0</accession>
<evidence type="ECO:0000256" key="1">
    <source>
        <dbReference type="SAM" id="MobiDB-lite"/>
    </source>
</evidence>
<dbReference type="AlphaFoldDB" id="A0A5C5Z4I0"/>
<reference evidence="2 3" key="1">
    <citation type="submission" date="2019-02" db="EMBL/GenBank/DDBJ databases">
        <title>Deep-cultivation of Planctomycetes and their phenomic and genomic characterization uncovers novel biology.</title>
        <authorList>
            <person name="Wiegand S."/>
            <person name="Jogler M."/>
            <person name="Boedeker C."/>
            <person name="Pinto D."/>
            <person name="Vollmers J."/>
            <person name="Rivas-Marin E."/>
            <person name="Kohn T."/>
            <person name="Peeters S.H."/>
            <person name="Heuer A."/>
            <person name="Rast P."/>
            <person name="Oberbeckmann S."/>
            <person name="Bunk B."/>
            <person name="Jeske O."/>
            <person name="Meyerdierks A."/>
            <person name="Storesund J.E."/>
            <person name="Kallscheuer N."/>
            <person name="Luecker S."/>
            <person name="Lage O.M."/>
            <person name="Pohl T."/>
            <person name="Merkel B.J."/>
            <person name="Hornburger P."/>
            <person name="Mueller R.-W."/>
            <person name="Bruemmer F."/>
            <person name="Labrenz M."/>
            <person name="Spormann A.M."/>
            <person name="Op Den Camp H."/>
            <person name="Overmann J."/>
            <person name="Amann R."/>
            <person name="Jetten M.S.M."/>
            <person name="Mascher T."/>
            <person name="Medema M.H."/>
            <person name="Devos D.P."/>
            <person name="Kaster A.-K."/>
            <person name="Ovreas L."/>
            <person name="Rohde M."/>
            <person name="Galperin M.Y."/>
            <person name="Jogler C."/>
        </authorList>
    </citation>
    <scope>NUCLEOTIDE SEQUENCE [LARGE SCALE GENOMIC DNA]</scope>
    <source>
        <strain evidence="2 3">CA13</strain>
    </source>
</reference>
<feature type="region of interest" description="Disordered" evidence="1">
    <location>
        <begin position="1"/>
        <end position="26"/>
    </location>
</feature>
<evidence type="ECO:0000313" key="3">
    <source>
        <dbReference type="Proteomes" id="UP000315010"/>
    </source>
</evidence>
<organism evidence="2 3">
    <name type="scientific">Novipirellula herctigrandis</name>
    <dbReference type="NCBI Taxonomy" id="2527986"/>
    <lineage>
        <taxon>Bacteria</taxon>
        <taxon>Pseudomonadati</taxon>
        <taxon>Planctomycetota</taxon>
        <taxon>Planctomycetia</taxon>
        <taxon>Pirellulales</taxon>
        <taxon>Pirellulaceae</taxon>
        <taxon>Novipirellula</taxon>
    </lineage>
</organism>
<feature type="compositionally biased region" description="Basic residues" evidence="1">
    <location>
        <begin position="14"/>
        <end position="25"/>
    </location>
</feature>
<keyword evidence="3" id="KW-1185">Reference proteome</keyword>
<gene>
    <name evidence="2" type="ORF">CA13_29060</name>
</gene>
<comment type="caution">
    <text evidence="2">The sequence shown here is derived from an EMBL/GenBank/DDBJ whole genome shotgun (WGS) entry which is preliminary data.</text>
</comment>
<dbReference type="RefSeq" id="WP_146397392.1">
    <property type="nucleotide sequence ID" value="NZ_SJPJ01000001.1"/>
</dbReference>
<dbReference type="EMBL" id="SJPJ01000001">
    <property type="protein sequence ID" value="TWT81453.1"/>
    <property type="molecule type" value="Genomic_DNA"/>
</dbReference>
<dbReference type="Proteomes" id="UP000315010">
    <property type="component" value="Unassembled WGS sequence"/>
</dbReference>